<feature type="domain" description="PTS EIIB type-2" evidence="7">
    <location>
        <begin position="416"/>
        <end position="506"/>
    </location>
</feature>
<dbReference type="CDD" id="cd00211">
    <property type="entry name" value="PTS_IIA_fru"/>
    <property type="match status" value="1"/>
</dbReference>
<dbReference type="Proteomes" id="UP001597262">
    <property type="component" value="Unassembled WGS sequence"/>
</dbReference>
<dbReference type="SUPFAM" id="SSF52794">
    <property type="entry name" value="PTS system IIB component-like"/>
    <property type="match status" value="1"/>
</dbReference>
<evidence type="ECO:0000259" key="7">
    <source>
        <dbReference type="PROSITE" id="PS51099"/>
    </source>
</evidence>
<comment type="caution">
    <text evidence="9">The sequence shown here is derived from an EMBL/GenBank/DDBJ whole genome shotgun (WGS) entry which is preliminary data.</text>
</comment>
<dbReference type="InterPro" id="IPR007737">
    <property type="entry name" value="Mga_HTH"/>
</dbReference>
<dbReference type="PROSITE" id="PS51099">
    <property type="entry name" value="PTS_EIIB_TYPE_2"/>
    <property type="match status" value="1"/>
</dbReference>
<gene>
    <name evidence="9" type="ORF">ACFQ3W_04055</name>
</gene>
<dbReference type="InterPro" id="IPR050661">
    <property type="entry name" value="BglG_antiterminators"/>
</dbReference>
<organism evidence="9 10">
    <name type="scientific">Paenibacillus puldeungensis</name>
    <dbReference type="NCBI Taxonomy" id="696536"/>
    <lineage>
        <taxon>Bacteria</taxon>
        <taxon>Bacillati</taxon>
        <taxon>Bacillota</taxon>
        <taxon>Bacilli</taxon>
        <taxon>Bacillales</taxon>
        <taxon>Paenibacillaceae</taxon>
        <taxon>Paenibacillus</taxon>
    </lineage>
</organism>
<reference evidence="10" key="1">
    <citation type="journal article" date="2019" name="Int. J. Syst. Evol. Microbiol.">
        <title>The Global Catalogue of Microorganisms (GCM) 10K type strain sequencing project: providing services to taxonomists for standard genome sequencing and annotation.</title>
        <authorList>
            <consortium name="The Broad Institute Genomics Platform"/>
            <consortium name="The Broad Institute Genome Sequencing Center for Infectious Disease"/>
            <person name="Wu L."/>
            <person name="Ma J."/>
        </authorList>
    </citation>
    <scope>NUCLEOTIDE SEQUENCE [LARGE SCALE GENOMIC DNA]</scope>
    <source>
        <strain evidence="10">CCUG 59189</strain>
    </source>
</reference>
<dbReference type="PROSITE" id="PS00372">
    <property type="entry name" value="PTS_EIIA_TYPE_2_HIS"/>
    <property type="match status" value="1"/>
</dbReference>
<evidence type="ECO:0000256" key="3">
    <source>
        <dbReference type="ARBA" id="ARBA00023015"/>
    </source>
</evidence>
<keyword evidence="4" id="KW-0010">Activator</keyword>
<evidence type="ECO:0000259" key="8">
    <source>
        <dbReference type="PROSITE" id="PS51372"/>
    </source>
</evidence>
<dbReference type="InterPro" id="IPR036095">
    <property type="entry name" value="PTS_EIIB-like_sf"/>
</dbReference>
<dbReference type="InterPro" id="IPR011608">
    <property type="entry name" value="PRD"/>
</dbReference>
<dbReference type="InterPro" id="IPR002178">
    <property type="entry name" value="PTS_EIIA_type-2_dom"/>
</dbReference>
<dbReference type="InterPro" id="IPR036388">
    <property type="entry name" value="WH-like_DNA-bd_sf"/>
</dbReference>
<feature type="domain" description="PRD" evidence="8">
    <location>
        <begin position="187"/>
        <end position="292"/>
    </location>
</feature>
<sequence>MLKAIMNTRQKDILYTLITEPRPHFVVRDIALKLNCSEKTIRSDFEEIDRYLNESSHARLIRKPGLGVTLEIEESEKAKILDELYWSADRREQDNDDHRIALIAYQLLMSTKPLTIQELAAKYYVNKAVIKKELDTLRQWLEKRGLDIVFRQKVGITIAGRERDRRAALSKLSQLTGHSGTHFIKEQFASHEVEIVTRELRQLEKDAQLIFTDEAFDNLLVHTLLMVRRTKLKQLISFSDQEKTFIRERSEFTWTSAFVRKLEPLFSVRFSEDEVSYLTAHILGGKIRSQSKSETNGEVDHPARNKEQIHNLVESLVKKMSALTWVEFAEDATLMEGLHIHLYSTINRLSYGLAVYNPMLQDIKKMYPYMFDMVIYAIKEISSDYPFTIPEEEAAYLTLHFQAAIERLNKQAERVKHVITVCHMGVGMSQILRSKLERKFQGLHVADSVRKVDLAGYLNRHPVDFIVSTIPLENIAVPYILVSPLLETSEVKKLNDFIERLDDDAHHPEAVESTLHMYARPSLVFPKLEISHRFELIELLANELYEQGFALQDYAHQALLRERISSTAIGGGIAIPHGEPKLIKQSQIAIATLKEPLDWEQEKVSVVFMLALQATEQENMKKLFQRLSLLSEQPSTIERLIRADRPEQLLDIL</sequence>
<evidence type="ECO:0000256" key="1">
    <source>
        <dbReference type="ARBA" id="ARBA00022679"/>
    </source>
</evidence>
<evidence type="ECO:0000256" key="4">
    <source>
        <dbReference type="ARBA" id="ARBA00023159"/>
    </source>
</evidence>
<keyword evidence="1" id="KW-0808">Transferase</keyword>
<accession>A0ABW3RSL8</accession>
<dbReference type="Gene3D" id="3.40.50.2300">
    <property type="match status" value="1"/>
</dbReference>
<dbReference type="Gene3D" id="3.40.930.10">
    <property type="entry name" value="Mannitol-specific EII, Chain A"/>
    <property type="match status" value="1"/>
</dbReference>
<feature type="domain" description="PTS EIIA type-2" evidence="6">
    <location>
        <begin position="517"/>
        <end position="653"/>
    </location>
</feature>
<keyword evidence="3" id="KW-0805">Transcription regulation</keyword>
<evidence type="ECO:0000259" key="6">
    <source>
        <dbReference type="PROSITE" id="PS51094"/>
    </source>
</evidence>
<keyword evidence="2" id="KW-0677">Repeat</keyword>
<proteinExistence type="predicted"/>
<protein>
    <submittedName>
        <fullName evidence="9">BglG family transcription antiterminator</fullName>
    </submittedName>
</protein>
<keyword evidence="10" id="KW-1185">Reference proteome</keyword>
<dbReference type="Gene3D" id="1.10.10.10">
    <property type="entry name" value="Winged helix-like DNA-binding domain superfamily/Winged helix DNA-binding domain"/>
    <property type="match status" value="1"/>
</dbReference>
<dbReference type="PROSITE" id="PS51372">
    <property type="entry name" value="PRD_2"/>
    <property type="match status" value="2"/>
</dbReference>
<dbReference type="CDD" id="cd05568">
    <property type="entry name" value="PTS_IIB_bgl_like"/>
    <property type="match status" value="1"/>
</dbReference>
<dbReference type="SUPFAM" id="SSF63520">
    <property type="entry name" value="PTS-regulatory domain, PRD"/>
    <property type="match status" value="2"/>
</dbReference>
<evidence type="ECO:0000256" key="5">
    <source>
        <dbReference type="ARBA" id="ARBA00023163"/>
    </source>
</evidence>
<dbReference type="PROSITE" id="PS51094">
    <property type="entry name" value="PTS_EIIA_TYPE_2"/>
    <property type="match status" value="1"/>
</dbReference>
<dbReference type="PANTHER" id="PTHR30185:SF12">
    <property type="entry name" value="TRANSCRIPTIONAL REGULATOR MANR"/>
    <property type="match status" value="1"/>
</dbReference>
<dbReference type="InterPro" id="IPR016152">
    <property type="entry name" value="PTrfase/Anion_transptr"/>
</dbReference>
<dbReference type="EMBL" id="JBHTLM010000002">
    <property type="protein sequence ID" value="MFD1175474.1"/>
    <property type="molecule type" value="Genomic_DNA"/>
</dbReference>
<evidence type="ECO:0000256" key="2">
    <source>
        <dbReference type="ARBA" id="ARBA00022737"/>
    </source>
</evidence>
<dbReference type="PANTHER" id="PTHR30185">
    <property type="entry name" value="CRYPTIC BETA-GLUCOSIDE BGL OPERON ANTITERMINATOR"/>
    <property type="match status" value="1"/>
</dbReference>
<dbReference type="Pfam" id="PF05043">
    <property type="entry name" value="Mga"/>
    <property type="match status" value="1"/>
</dbReference>
<dbReference type="InterPro" id="IPR036634">
    <property type="entry name" value="PRD_sf"/>
</dbReference>
<name>A0ABW3RSL8_9BACL</name>
<dbReference type="Pfam" id="PF00359">
    <property type="entry name" value="PTS_EIIA_2"/>
    <property type="match status" value="1"/>
</dbReference>
<evidence type="ECO:0000313" key="10">
    <source>
        <dbReference type="Proteomes" id="UP001597262"/>
    </source>
</evidence>
<evidence type="ECO:0000313" key="9">
    <source>
        <dbReference type="EMBL" id="MFD1175474.1"/>
    </source>
</evidence>
<dbReference type="Gene3D" id="1.10.1790.10">
    <property type="entry name" value="PRD domain"/>
    <property type="match status" value="2"/>
</dbReference>
<dbReference type="Pfam" id="PF00874">
    <property type="entry name" value="PRD"/>
    <property type="match status" value="2"/>
</dbReference>
<feature type="domain" description="PRD" evidence="8">
    <location>
        <begin position="304"/>
        <end position="411"/>
    </location>
</feature>
<keyword evidence="5" id="KW-0804">Transcription</keyword>
<dbReference type="InterPro" id="IPR013011">
    <property type="entry name" value="PTS_EIIB_2"/>
</dbReference>
<dbReference type="SUPFAM" id="SSF55804">
    <property type="entry name" value="Phoshotransferase/anion transport protein"/>
    <property type="match status" value="1"/>
</dbReference>